<dbReference type="AlphaFoldDB" id="A0A6J7IEW0"/>
<evidence type="ECO:0000313" key="2">
    <source>
        <dbReference type="EMBL" id="CAB4929221.1"/>
    </source>
</evidence>
<feature type="region of interest" description="Disordered" evidence="1">
    <location>
        <begin position="1"/>
        <end position="44"/>
    </location>
</feature>
<proteinExistence type="predicted"/>
<gene>
    <name evidence="2" type="ORF">UFOPK3543_02555</name>
</gene>
<name>A0A6J7IEW0_9ZZZZ</name>
<evidence type="ECO:0000256" key="1">
    <source>
        <dbReference type="SAM" id="MobiDB-lite"/>
    </source>
</evidence>
<feature type="compositionally biased region" description="Low complexity" evidence="1">
    <location>
        <begin position="16"/>
        <end position="25"/>
    </location>
</feature>
<sequence length="67" mass="7594">MVGGTRTRQLRRRLATDTPTDTPTDTCRDCRRPGRGGVGRGTLQRRRRWVSTIDVERASPFDVPVLL</sequence>
<protein>
    <submittedName>
        <fullName evidence="2">Unannotated protein</fullName>
    </submittedName>
</protein>
<accession>A0A6J7IEW0</accession>
<dbReference type="EMBL" id="CAFBMH010000131">
    <property type="protein sequence ID" value="CAB4929221.1"/>
    <property type="molecule type" value="Genomic_DNA"/>
</dbReference>
<reference evidence="2" key="1">
    <citation type="submission" date="2020-05" db="EMBL/GenBank/DDBJ databases">
        <authorList>
            <person name="Chiriac C."/>
            <person name="Salcher M."/>
            <person name="Ghai R."/>
            <person name="Kavagutti S V."/>
        </authorList>
    </citation>
    <scope>NUCLEOTIDE SEQUENCE</scope>
</reference>
<organism evidence="2">
    <name type="scientific">freshwater metagenome</name>
    <dbReference type="NCBI Taxonomy" id="449393"/>
    <lineage>
        <taxon>unclassified sequences</taxon>
        <taxon>metagenomes</taxon>
        <taxon>ecological metagenomes</taxon>
    </lineage>
</organism>